<accession>A0A8D8XS35</accession>
<dbReference type="AlphaFoldDB" id="A0A8D8XS35"/>
<reference evidence="1" key="1">
    <citation type="submission" date="2021-05" db="EMBL/GenBank/DDBJ databases">
        <authorList>
            <person name="Alioto T."/>
            <person name="Alioto T."/>
            <person name="Gomez Garrido J."/>
        </authorList>
    </citation>
    <scope>NUCLEOTIDE SEQUENCE</scope>
</reference>
<organism evidence="1">
    <name type="scientific">Cacopsylla melanoneura</name>
    <dbReference type="NCBI Taxonomy" id="428564"/>
    <lineage>
        <taxon>Eukaryota</taxon>
        <taxon>Metazoa</taxon>
        <taxon>Ecdysozoa</taxon>
        <taxon>Arthropoda</taxon>
        <taxon>Hexapoda</taxon>
        <taxon>Insecta</taxon>
        <taxon>Pterygota</taxon>
        <taxon>Neoptera</taxon>
        <taxon>Paraneoptera</taxon>
        <taxon>Hemiptera</taxon>
        <taxon>Sternorrhyncha</taxon>
        <taxon>Psylloidea</taxon>
        <taxon>Psyllidae</taxon>
        <taxon>Psyllinae</taxon>
        <taxon>Cacopsylla</taxon>
    </lineage>
</organism>
<dbReference type="EMBL" id="HBUF01342073">
    <property type="protein sequence ID" value="CAG6704903.1"/>
    <property type="molecule type" value="Transcribed_RNA"/>
</dbReference>
<name>A0A8D8XS35_9HEMI</name>
<evidence type="ECO:0000313" key="1">
    <source>
        <dbReference type="EMBL" id="CAG6704900.1"/>
    </source>
</evidence>
<dbReference type="EMBL" id="HBUF01342072">
    <property type="protein sequence ID" value="CAG6704900.1"/>
    <property type="molecule type" value="Transcribed_RNA"/>
</dbReference>
<proteinExistence type="predicted"/>
<protein>
    <submittedName>
        <fullName evidence="1">Uncharacterized protein</fullName>
    </submittedName>
</protein>
<sequence>MKECEFTSQTTSLSLFITDEITKSQVQLNTLNATNTSSQLTAYLRAKLLLKIFHGKGETTRRYSKAVECKQIRCFVFVSIWKFCGICGTEIRIRSCSDTAN</sequence>